<feature type="compositionally biased region" description="Low complexity" evidence="6">
    <location>
        <begin position="490"/>
        <end position="508"/>
    </location>
</feature>
<dbReference type="InterPro" id="IPR045269">
    <property type="entry name" value="Atg1-like"/>
</dbReference>
<reference evidence="8" key="2">
    <citation type="journal article" date="2018" name="Nat. Commun.">
        <title>Tailed giant Tupanvirus possesses the most complete translational apparatus of the known virosphere.</title>
        <authorList>
            <person name="Abrahao J."/>
            <person name="Silva L."/>
            <person name="Silva L.S."/>
            <person name="Khalil J.Y.B."/>
            <person name="Rodrigues R."/>
            <person name="Arantes T."/>
            <person name="Assis F."/>
            <person name="Boratto P."/>
            <person name="Andrade M."/>
            <person name="Kroon E.G."/>
            <person name="Ribeiro B."/>
            <person name="Bergier I."/>
            <person name="Seligmann H."/>
            <person name="Ghigo E."/>
            <person name="Colson P."/>
            <person name="Levasseur A."/>
            <person name="Kroemer G."/>
            <person name="Raoult D."/>
            <person name="La Scola B."/>
        </authorList>
    </citation>
    <scope>NUCLEOTIDE SEQUENCE [LARGE SCALE GENOMIC DNA]</scope>
    <source>
        <strain evidence="8">Soda lake</strain>
    </source>
</reference>
<reference evidence="8" key="1">
    <citation type="submission" date="2017-01" db="EMBL/GenBank/DDBJ databases">
        <authorList>
            <person name="Assis F.L."/>
            <person name="Abrahao J.S."/>
            <person name="Silva L."/>
            <person name="Khalil J.B."/>
            <person name="Rodrigues R."/>
            <person name="Silva L.S."/>
            <person name="Arantes T."/>
            <person name="Boratto P."/>
            <person name="Andrade M."/>
            <person name="Kroon E.G."/>
            <person name="Ribeiro B."/>
            <person name="Bergier I."/>
            <person name="Seligmann H."/>
            <person name="Ghigo E."/>
            <person name="Colson P."/>
            <person name="Levasseur A."/>
            <person name="Raoult D."/>
            <person name="Scola B.L."/>
        </authorList>
    </citation>
    <scope>NUCLEOTIDE SEQUENCE</scope>
    <source>
        <strain evidence="8">Soda lake</strain>
    </source>
</reference>
<feature type="binding site" evidence="5">
    <location>
        <position position="38"/>
    </location>
    <ligand>
        <name>ATP</name>
        <dbReference type="ChEBI" id="CHEBI:30616"/>
    </ligand>
</feature>
<sequence length="625" mass="70599">MEIINGKYKLENTKLGSGGFSEVFLGTDITTNQQVAIKRVSLSQKSLQEEDTFKKLNTEIGLMQTLDHPNIVKYYDVVKTPTHWYIIMEYCNMGTLEDVIKFNESMSKKKLLKFNREANTYYYLNQLKDALNYLRKKGCIHRDIKPMNILLTKNITSDSSLVDSGTIFKSDEQIASLDKSKLDQDEKIVVKLADFGLAKSYMETEESLMNTICGSPLYMAPELILNKEYNSKADLWSFGVIMYQLLYGIHPQSASSFPQLVRNLKTQSIDFKLNKNFTPHCFDLVSKLLIKDPRKRLNWVELFNHKWFLYWKNINNGEEDTFFIRKIPPDLTNTRNGTKFNDPEYKNEIKEGLKPIKRTVSNGLTNITNTSTMSFSRGLNISTNAKPATEPIKITNARSLDRRNDFPENSPKFSTQIGSPNSPNSPLGYSNLSRMKIENFFPRSYTQGSYSDYPSSYPPSDPKATHSRSLVTSINKPKAFDTKPMQIAASNTSTGNSSSYGFSQSFGTPPSMTKLSTSRNRIFMGFTPIKKNNESVDGTDKIISSKSDMDLSLSSSTGLITENSMEQQKINSQSTNTLDMSEYVIVDYDIDQSIKKTKPTSVTNATAETISATSFSASPVTYVDV</sequence>
<dbReference type="PROSITE" id="PS00108">
    <property type="entry name" value="PROTEIN_KINASE_ST"/>
    <property type="match status" value="1"/>
</dbReference>
<feature type="domain" description="Protein kinase" evidence="7">
    <location>
        <begin position="9"/>
        <end position="308"/>
    </location>
</feature>
<dbReference type="EMBL" id="KY523104">
    <property type="protein sequence ID" value="QKU34990.1"/>
    <property type="molecule type" value="Genomic_DNA"/>
</dbReference>
<dbReference type="GeneID" id="80518407"/>
<dbReference type="GO" id="GO:0005524">
    <property type="term" value="F:ATP binding"/>
    <property type="evidence" value="ECO:0007669"/>
    <property type="project" value="UniProtKB-UniRule"/>
</dbReference>
<dbReference type="SMART" id="SM00220">
    <property type="entry name" value="S_TKc"/>
    <property type="match status" value="1"/>
</dbReference>
<dbReference type="FunFam" id="3.30.200.20:FF:000042">
    <property type="entry name" value="Aurora kinase A"/>
    <property type="match status" value="1"/>
</dbReference>
<evidence type="ECO:0000313" key="8">
    <source>
        <dbReference type="EMBL" id="QKU34990.1"/>
    </source>
</evidence>
<dbReference type="KEGG" id="vg:80518407"/>
<keyword evidence="3 8" id="KW-0418">Kinase</keyword>
<dbReference type="InterPro" id="IPR011009">
    <property type="entry name" value="Kinase-like_dom_sf"/>
</dbReference>
<feature type="region of interest" description="Disordered" evidence="6">
    <location>
        <begin position="401"/>
        <end position="427"/>
    </location>
</feature>
<organism evidence="8">
    <name type="scientific">Tupanvirus soda lake</name>
    <dbReference type="NCBI Taxonomy" id="2126985"/>
    <lineage>
        <taxon>Viruses</taxon>
        <taxon>Varidnaviria</taxon>
        <taxon>Bamfordvirae</taxon>
        <taxon>Nucleocytoviricota</taxon>
        <taxon>Megaviricetes</taxon>
        <taxon>Imitervirales</taxon>
        <taxon>Mimiviridae</taxon>
        <taxon>Megamimivirinae</taxon>
        <taxon>Tupanvirus</taxon>
        <taxon>Tupanvirus salinum</taxon>
    </lineage>
</organism>
<evidence type="ECO:0000256" key="2">
    <source>
        <dbReference type="ARBA" id="ARBA00022741"/>
    </source>
</evidence>
<evidence type="ECO:0000256" key="4">
    <source>
        <dbReference type="ARBA" id="ARBA00022840"/>
    </source>
</evidence>
<name>A0A6N1NLH8_9VIRU</name>
<evidence type="ECO:0000256" key="3">
    <source>
        <dbReference type="ARBA" id="ARBA00022777"/>
    </source>
</evidence>
<dbReference type="GO" id="GO:0016020">
    <property type="term" value="C:membrane"/>
    <property type="evidence" value="ECO:0007669"/>
    <property type="project" value="TreeGrafter"/>
</dbReference>
<evidence type="ECO:0000256" key="6">
    <source>
        <dbReference type="SAM" id="MobiDB-lite"/>
    </source>
</evidence>
<evidence type="ECO:0000256" key="5">
    <source>
        <dbReference type="PROSITE-ProRule" id="PRU10141"/>
    </source>
</evidence>
<dbReference type="InterPro" id="IPR000719">
    <property type="entry name" value="Prot_kinase_dom"/>
</dbReference>
<protein>
    <submittedName>
        <fullName evidence="8">Putative serine threonine-protein kinase</fullName>
    </submittedName>
</protein>
<dbReference type="PANTHER" id="PTHR24348:SF22">
    <property type="entry name" value="NON-SPECIFIC SERINE_THREONINE PROTEIN KINASE"/>
    <property type="match status" value="1"/>
</dbReference>
<dbReference type="PROSITE" id="PS50011">
    <property type="entry name" value="PROTEIN_KINASE_DOM"/>
    <property type="match status" value="1"/>
</dbReference>
<keyword evidence="1" id="KW-0808">Transferase</keyword>
<evidence type="ECO:0000256" key="1">
    <source>
        <dbReference type="ARBA" id="ARBA00022679"/>
    </source>
</evidence>
<keyword evidence="2 5" id="KW-0547">Nucleotide-binding</keyword>
<dbReference type="PROSITE" id="PS00107">
    <property type="entry name" value="PROTEIN_KINASE_ATP"/>
    <property type="match status" value="1"/>
</dbReference>
<dbReference type="InterPro" id="IPR017441">
    <property type="entry name" value="Protein_kinase_ATP_BS"/>
</dbReference>
<feature type="region of interest" description="Disordered" evidence="6">
    <location>
        <begin position="489"/>
        <end position="514"/>
    </location>
</feature>
<dbReference type="InterPro" id="IPR008271">
    <property type="entry name" value="Ser/Thr_kinase_AS"/>
</dbReference>
<dbReference type="SUPFAM" id="SSF56112">
    <property type="entry name" value="Protein kinase-like (PK-like)"/>
    <property type="match status" value="1"/>
</dbReference>
<accession>A0A6N1NLH8</accession>
<dbReference type="RefSeq" id="YP_010781643.1">
    <property type="nucleotide sequence ID" value="NC_075039.1"/>
</dbReference>
<dbReference type="Pfam" id="PF00069">
    <property type="entry name" value="Pkinase"/>
    <property type="match status" value="1"/>
</dbReference>
<dbReference type="GO" id="GO:0004674">
    <property type="term" value="F:protein serine/threonine kinase activity"/>
    <property type="evidence" value="ECO:0007669"/>
    <property type="project" value="InterPro"/>
</dbReference>
<proteinExistence type="predicted"/>
<keyword evidence="4 5" id="KW-0067">ATP-binding</keyword>
<dbReference type="PANTHER" id="PTHR24348">
    <property type="entry name" value="SERINE/THREONINE-PROTEIN KINASE UNC-51-RELATED"/>
    <property type="match status" value="1"/>
</dbReference>
<feature type="compositionally biased region" description="Polar residues" evidence="6">
    <location>
        <begin position="411"/>
        <end position="427"/>
    </location>
</feature>
<evidence type="ECO:0000259" key="7">
    <source>
        <dbReference type="PROSITE" id="PS50011"/>
    </source>
</evidence>
<dbReference type="Gene3D" id="1.10.510.10">
    <property type="entry name" value="Transferase(Phosphotransferase) domain 1"/>
    <property type="match status" value="1"/>
</dbReference>